<keyword evidence="1" id="KW-0812">Transmembrane</keyword>
<keyword evidence="3" id="KW-1185">Reference proteome</keyword>
<gene>
    <name evidence="2" type="ordered locus">Sde_0451</name>
</gene>
<dbReference type="HOGENOM" id="CLU_2107241_0_0_6"/>
<dbReference type="KEGG" id="sde:Sde_0451"/>
<dbReference type="Proteomes" id="UP000001947">
    <property type="component" value="Chromosome"/>
</dbReference>
<reference evidence="2 3" key="1">
    <citation type="journal article" date="2008" name="PLoS Genet.">
        <title>Complete genome sequence of the complex carbohydrate-degrading marine bacterium, Saccharophagus degradans strain 2-40 T.</title>
        <authorList>
            <person name="Weiner R.M."/>
            <person name="Taylor L.E.II."/>
            <person name="Henrissat B."/>
            <person name="Hauser L."/>
            <person name="Land M."/>
            <person name="Coutinho P.M."/>
            <person name="Rancurel C."/>
            <person name="Saunders E.H."/>
            <person name="Longmire A.G."/>
            <person name="Zhang H."/>
            <person name="Bayer E.A."/>
            <person name="Gilbert H.J."/>
            <person name="Larimer F."/>
            <person name="Zhulin I.B."/>
            <person name="Ekborg N.A."/>
            <person name="Lamed R."/>
            <person name="Richardson P.M."/>
            <person name="Borovok I."/>
            <person name="Hutcheson S."/>
        </authorList>
    </citation>
    <scope>NUCLEOTIDE SEQUENCE [LARGE SCALE GENOMIC DNA]</scope>
    <source>
        <strain evidence="3">2-40 / ATCC 43961 / DSM 17024</strain>
    </source>
</reference>
<keyword evidence="1" id="KW-1133">Transmembrane helix</keyword>
<proteinExistence type="predicted"/>
<dbReference type="EMBL" id="CP000282">
    <property type="protein sequence ID" value="ABD79715.1"/>
    <property type="molecule type" value="Genomic_DNA"/>
</dbReference>
<sequence length="115" mass="13215">MCKSIMLILLLVLSYAAVCLRAGLVSDLLLKYQFQNYYDSWVRDGKPHGMFYAPKGSSTIFAMKASLKKHNELPAWAYDDNEAKSIHAKVVFWEKILKYSTVVYLPLVFVLVFWG</sequence>
<evidence type="ECO:0000256" key="1">
    <source>
        <dbReference type="SAM" id="Phobius"/>
    </source>
</evidence>
<evidence type="ECO:0000313" key="2">
    <source>
        <dbReference type="EMBL" id="ABD79715.1"/>
    </source>
</evidence>
<accession>Q21NL4</accession>
<dbReference type="AlphaFoldDB" id="Q21NL4"/>
<name>Q21NL4_SACD2</name>
<keyword evidence="1" id="KW-0472">Membrane</keyword>
<protein>
    <submittedName>
        <fullName evidence="2">Uncharacterized protein</fullName>
    </submittedName>
</protein>
<organism evidence="2 3">
    <name type="scientific">Saccharophagus degradans (strain 2-40 / ATCC 43961 / DSM 17024)</name>
    <dbReference type="NCBI Taxonomy" id="203122"/>
    <lineage>
        <taxon>Bacteria</taxon>
        <taxon>Pseudomonadati</taxon>
        <taxon>Pseudomonadota</taxon>
        <taxon>Gammaproteobacteria</taxon>
        <taxon>Cellvibrionales</taxon>
        <taxon>Cellvibrionaceae</taxon>
        <taxon>Saccharophagus</taxon>
    </lineage>
</organism>
<evidence type="ECO:0000313" key="3">
    <source>
        <dbReference type="Proteomes" id="UP000001947"/>
    </source>
</evidence>
<feature type="transmembrane region" description="Helical" evidence="1">
    <location>
        <begin position="96"/>
        <end position="114"/>
    </location>
</feature>